<evidence type="ECO:0000313" key="3">
    <source>
        <dbReference type="EMBL" id="SER86652.1"/>
    </source>
</evidence>
<dbReference type="OrthoDB" id="5959530at2"/>
<dbReference type="InterPro" id="IPR021732">
    <property type="entry name" value="DUF3301"/>
</dbReference>
<dbReference type="EMBL" id="FOGN01000002">
    <property type="protein sequence ID" value="SER86652.1"/>
    <property type="molecule type" value="Genomic_DNA"/>
</dbReference>
<evidence type="ECO:0008006" key="7">
    <source>
        <dbReference type="Google" id="ProtNLM"/>
    </source>
</evidence>
<dbReference type="AlphaFoldDB" id="A0A031MFC7"/>
<evidence type="ECO:0000313" key="4">
    <source>
        <dbReference type="EMBL" id="SFL94109.1"/>
    </source>
</evidence>
<protein>
    <recommendedName>
        <fullName evidence="7">DUF3301 domain-containing protein</fullName>
    </recommendedName>
</protein>
<evidence type="ECO:0000256" key="1">
    <source>
        <dbReference type="SAM" id="MobiDB-lite"/>
    </source>
</evidence>
<feature type="compositionally biased region" description="Pro residues" evidence="1">
    <location>
        <begin position="102"/>
        <end position="112"/>
    </location>
</feature>
<gene>
    <name evidence="4" type="ORF">SAMN04487855_1694</name>
    <name evidence="3" type="ORF">SAMN05216589_1619</name>
</gene>
<keyword evidence="2" id="KW-0812">Transmembrane</keyword>
<sequence length="124" mass="14040">MIDLGHVALMMLAAGIGAWIWRGLGLRDQALRLVRQHCVRTNVQLLDESIALNRLRLGRGRHGRPGLIRRYGFEFTVTGERRYPGFIEMHGGMLLKIELAPHPFPGEGPGPDDPPRRDNVHYLQ</sequence>
<organism evidence="4 5">
    <name type="scientific">Halopseudomonas bauzanensis</name>
    <dbReference type="NCBI Taxonomy" id="653930"/>
    <lineage>
        <taxon>Bacteria</taxon>
        <taxon>Pseudomonadati</taxon>
        <taxon>Pseudomonadota</taxon>
        <taxon>Gammaproteobacteria</taxon>
        <taxon>Pseudomonadales</taxon>
        <taxon>Pseudomonadaceae</taxon>
        <taxon>Halopseudomonas</taxon>
    </lineage>
</organism>
<dbReference type="STRING" id="653930.SAMN05216589_1619"/>
<keyword evidence="2" id="KW-0472">Membrane</keyword>
<feature type="compositionally biased region" description="Basic and acidic residues" evidence="1">
    <location>
        <begin position="113"/>
        <end position="124"/>
    </location>
</feature>
<dbReference type="Proteomes" id="UP000186904">
    <property type="component" value="Unassembled WGS sequence"/>
</dbReference>
<reference evidence="5 6" key="1">
    <citation type="submission" date="2016-10" db="EMBL/GenBank/DDBJ databases">
        <authorList>
            <person name="de Groot N.N."/>
        </authorList>
    </citation>
    <scope>NUCLEOTIDE SEQUENCE [LARGE SCALE GENOMIC DNA]</scope>
    <source>
        <strain evidence="4 5">CGMCC 1.9095</strain>
        <strain evidence="3 6">DSM 22558</strain>
    </source>
</reference>
<dbReference type="RefSeq" id="WP_036991636.1">
    <property type="nucleotide sequence ID" value="NZ_FOGN01000002.1"/>
</dbReference>
<evidence type="ECO:0000313" key="5">
    <source>
        <dbReference type="Proteomes" id="UP000186599"/>
    </source>
</evidence>
<keyword evidence="5" id="KW-1185">Reference proteome</keyword>
<accession>A0A031MFC7</accession>
<name>A0A031MFC7_9GAMM</name>
<dbReference type="EMBL" id="FOUA01000002">
    <property type="protein sequence ID" value="SFL94109.1"/>
    <property type="molecule type" value="Genomic_DNA"/>
</dbReference>
<evidence type="ECO:0000256" key="2">
    <source>
        <dbReference type="SAM" id="Phobius"/>
    </source>
</evidence>
<keyword evidence="2" id="KW-1133">Transmembrane helix</keyword>
<feature type="region of interest" description="Disordered" evidence="1">
    <location>
        <begin position="101"/>
        <end position="124"/>
    </location>
</feature>
<proteinExistence type="predicted"/>
<dbReference type="Proteomes" id="UP000186599">
    <property type="component" value="Unassembled WGS sequence"/>
</dbReference>
<feature type="transmembrane region" description="Helical" evidence="2">
    <location>
        <begin position="6"/>
        <end position="25"/>
    </location>
</feature>
<dbReference type="Pfam" id="PF11743">
    <property type="entry name" value="DUF3301"/>
    <property type="match status" value="1"/>
</dbReference>
<evidence type="ECO:0000313" key="6">
    <source>
        <dbReference type="Proteomes" id="UP000186904"/>
    </source>
</evidence>